<accession>A0A6C0KRI1</accession>
<name>A0A6C0KRI1_9ZZZZ</name>
<evidence type="ECO:0000256" key="1">
    <source>
        <dbReference type="SAM" id="Phobius"/>
    </source>
</evidence>
<dbReference type="AlphaFoldDB" id="A0A6C0KRI1"/>
<feature type="transmembrane region" description="Helical" evidence="1">
    <location>
        <begin position="96"/>
        <end position="117"/>
    </location>
</feature>
<dbReference type="EMBL" id="MN740957">
    <property type="protein sequence ID" value="QHU19873.1"/>
    <property type="molecule type" value="Genomic_DNA"/>
</dbReference>
<dbReference type="InterPro" id="IPR018687">
    <property type="entry name" value="DUF2177_membr"/>
</dbReference>
<evidence type="ECO:0008006" key="3">
    <source>
        <dbReference type="Google" id="ProtNLM"/>
    </source>
</evidence>
<dbReference type="Pfam" id="PF09945">
    <property type="entry name" value="DUF2177"/>
    <property type="match status" value="1"/>
</dbReference>
<sequence length="125" mass="14485">MWRALAIISAIMLVLDFTYFYLFRDFMLPLLKKVQKADVKINIMPAIACYLLMVSGLYYFILRKKAPIKDAILLGLLIYGVYETTNYAFFKDWSPLLVLVDTVWGGILFGTTTFLYYKIAKSKLI</sequence>
<keyword evidence="1" id="KW-0812">Transmembrane</keyword>
<feature type="transmembrane region" description="Helical" evidence="1">
    <location>
        <begin position="43"/>
        <end position="62"/>
    </location>
</feature>
<protein>
    <recommendedName>
        <fullName evidence="3">DUF2177 family protein</fullName>
    </recommendedName>
</protein>
<feature type="transmembrane region" description="Helical" evidence="1">
    <location>
        <begin position="5"/>
        <end position="23"/>
    </location>
</feature>
<keyword evidence="1" id="KW-0472">Membrane</keyword>
<feature type="transmembrane region" description="Helical" evidence="1">
    <location>
        <begin position="71"/>
        <end position="90"/>
    </location>
</feature>
<organism evidence="2">
    <name type="scientific">viral metagenome</name>
    <dbReference type="NCBI Taxonomy" id="1070528"/>
    <lineage>
        <taxon>unclassified sequences</taxon>
        <taxon>metagenomes</taxon>
        <taxon>organismal metagenomes</taxon>
    </lineage>
</organism>
<reference evidence="2" key="1">
    <citation type="journal article" date="2020" name="Nature">
        <title>Giant virus diversity and host interactions through global metagenomics.</title>
        <authorList>
            <person name="Schulz F."/>
            <person name="Roux S."/>
            <person name="Paez-Espino D."/>
            <person name="Jungbluth S."/>
            <person name="Walsh D.A."/>
            <person name="Denef V.J."/>
            <person name="McMahon K.D."/>
            <person name="Konstantinidis K.T."/>
            <person name="Eloe-Fadrosh E.A."/>
            <person name="Kyrpides N.C."/>
            <person name="Woyke T."/>
        </authorList>
    </citation>
    <scope>NUCLEOTIDE SEQUENCE</scope>
    <source>
        <strain evidence="2">GVMAG-S-3300013014-113</strain>
    </source>
</reference>
<keyword evidence="1" id="KW-1133">Transmembrane helix</keyword>
<proteinExistence type="predicted"/>
<evidence type="ECO:0000313" key="2">
    <source>
        <dbReference type="EMBL" id="QHU19873.1"/>
    </source>
</evidence>